<dbReference type="GeneTree" id="ENSGT00940000153110"/>
<dbReference type="InterPro" id="IPR025252">
    <property type="entry name" value="DUF4200"/>
</dbReference>
<dbReference type="GO" id="GO:0061649">
    <property type="term" value="F:ubiquitin-modified histone reader activity"/>
    <property type="evidence" value="ECO:0007669"/>
    <property type="project" value="Ensembl"/>
</dbReference>
<dbReference type="GO" id="GO:0120316">
    <property type="term" value="P:sperm flagellum assembly"/>
    <property type="evidence" value="ECO:0007669"/>
    <property type="project" value="Ensembl"/>
</dbReference>
<dbReference type="OMA" id="HSKPPSG"/>
<dbReference type="GO" id="GO:0061827">
    <property type="term" value="C:sperm head"/>
    <property type="evidence" value="ECO:0007669"/>
    <property type="project" value="Ensembl"/>
</dbReference>
<evidence type="ECO:0000256" key="3">
    <source>
        <dbReference type="ARBA" id="ARBA00023069"/>
    </source>
</evidence>
<dbReference type="GO" id="GO:0036126">
    <property type="term" value="C:sperm flagellum"/>
    <property type="evidence" value="ECO:0007669"/>
    <property type="project" value="Ensembl"/>
</dbReference>
<keyword evidence="3" id="KW-0966">Cell projection</keyword>
<dbReference type="GO" id="GO:0002177">
    <property type="term" value="C:manchette"/>
    <property type="evidence" value="ECO:0007669"/>
    <property type="project" value="Ensembl"/>
</dbReference>
<feature type="domain" description="DUF4200" evidence="5">
    <location>
        <begin position="96"/>
        <end position="214"/>
    </location>
</feature>
<keyword evidence="7" id="KW-1185">Reference proteome</keyword>
<organism evidence="6 7">
    <name type="scientific">Chinchilla lanigera</name>
    <name type="common">Long-tailed chinchilla</name>
    <name type="synonym">Chinchilla villidera</name>
    <dbReference type="NCBI Taxonomy" id="34839"/>
    <lineage>
        <taxon>Eukaryota</taxon>
        <taxon>Metazoa</taxon>
        <taxon>Chordata</taxon>
        <taxon>Craniata</taxon>
        <taxon>Vertebrata</taxon>
        <taxon>Euteleostomi</taxon>
        <taxon>Mammalia</taxon>
        <taxon>Eutheria</taxon>
        <taxon>Euarchontoglires</taxon>
        <taxon>Glires</taxon>
        <taxon>Rodentia</taxon>
        <taxon>Hystricomorpha</taxon>
        <taxon>Chinchillidae</taxon>
        <taxon>Chinchilla</taxon>
    </lineage>
</organism>
<dbReference type="GO" id="GO:0001675">
    <property type="term" value="P:acrosome assembly"/>
    <property type="evidence" value="ECO:0007669"/>
    <property type="project" value="Ensembl"/>
</dbReference>
<dbReference type="GO" id="GO:0035720">
    <property type="term" value="P:intraciliary anterograde transport"/>
    <property type="evidence" value="ECO:0007669"/>
    <property type="project" value="Ensembl"/>
</dbReference>
<evidence type="ECO:0000256" key="4">
    <source>
        <dbReference type="SAM" id="Coils"/>
    </source>
</evidence>
<dbReference type="GO" id="GO:0048471">
    <property type="term" value="C:perinuclear region of cytoplasm"/>
    <property type="evidence" value="ECO:0007669"/>
    <property type="project" value="Ensembl"/>
</dbReference>
<feature type="coiled-coil region" evidence="4">
    <location>
        <begin position="439"/>
        <end position="472"/>
    </location>
</feature>
<dbReference type="AlphaFoldDB" id="A0A8C2VAW7"/>
<dbReference type="GO" id="GO:0005813">
    <property type="term" value="C:centrosome"/>
    <property type="evidence" value="ECO:0007669"/>
    <property type="project" value="Ensembl"/>
</dbReference>
<dbReference type="Ensembl" id="ENSCLAT00000012051.1">
    <property type="protein sequence ID" value="ENSCLAP00000011911.1"/>
    <property type="gene ID" value="ENSCLAG00000008219.1"/>
</dbReference>
<evidence type="ECO:0000259" key="5">
    <source>
        <dbReference type="Pfam" id="PF13863"/>
    </source>
</evidence>
<dbReference type="PANTHER" id="PTHR21683">
    <property type="entry name" value="COILED-COIL DOMAIN-CONTAINING PROTEIN 42 LIKE-2-LIKE-RELATED"/>
    <property type="match status" value="1"/>
</dbReference>
<evidence type="ECO:0000256" key="2">
    <source>
        <dbReference type="ARBA" id="ARBA00023054"/>
    </source>
</evidence>
<comment type="subcellular location">
    <subcellularLocation>
        <location evidence="1">Cell projection</location>
        <location evidence="1">Cilium</location>
    </subcellularLocation>
</comment>
<evidence type="ECO:0000313" key="7">
    <source>
        <dbReference type="Proteomes" id="UP000694398"/>
    </source>
</evidence>
<reference evidence="6" key="1">
    <citation type="submission" date="2025-08" db="UniProtKB">
        <authorList>
            <consortium name="Ensembl"/>
        </authorList>
    </citation>
    <scope>IDENTIFICATION</scope>
</reference>
<name>A0A8C2VAW7_CHILA</name>
<evidence type="ECO:0000256" key="1">
    <source>
        <dbReference type="ARBA" id="ARBA00004138"/>
    </source>
</evidence>
<proteinExistence type="predicted"/>
<sequence length="517" mass="60670">DNKNDSTKKNRPYKIFFQDLFLYKENELAAKEKVSRSMKVHQKTTFSSRMKSRSHLSQIAFQSDRDGVSFEKLGLDPMLILKLTETADTKKTLHEFIRDQRDRFLLEYTLLTKRNTIKKLEKHIVVKERQLKKAEQKLEDDTLAFEEFLRENDQRSADAMKIAAQETLNKLQMTTELKKASMEVQAMKSEIVNTEFLLREYMKYGLFLLKLSPKHWQIQQALKRAQTSKIQSILPKLVTSNQSAVMLPQSLTFLCFFLFFHSQTDSVSSDDSMEFILDDNLDMDLLPELYFKEPEELLQVLTNLEEQNLTLVQYSQDVDENLEEVNKREKVIQDKINSNIEFLLEHKEILKANCLREEEKAAELELRSRLFSFGEFNSDAQEKLIDSLSKKINQVYKVCIGDAEVGSLNPVQKLVKVESRMVELSDLIESIPKENVDAIERLKQKERRQKLREEKMKEKQRYQEERLKAALERAVAQPKKKVGRRLIYRSKPPSGNRRKVLLVSDPTKSQEEDFFFT</sequence>
<dbReference type="PANTHER" id="PTHR21683:SF7">
    <property type="entry name" value="COILED-COIL DOMAIN-CONTAINING PROTEIN 38"/>
    <property type="match status" value="1"/>
</dbReference>
<keyword evidence="3" id="KW-0969">Cilium</keyword>
<dbReference type="InterPro" id="IPR051147">
    <property type="entry name" value="CFAP_domain-containing"/>
</dbReference>
<accession>A0A8C2VAW7</accession>
<gene>
    <name evidence="6" type="primary">CCDC38</name>
</gene>
<dbReference type="Pfam" id="PF13863">
    <property type="entry name" value="DUF4200"/>
    <property type="match status" value="1"/>
</dbReference>
<protein>
    <submittedName>
        <fullName evidence="6">Coiled-coil domain containing 38</fullName>
    </submittedName>
</protein>
<dbReference type="Proteomes" id="UP000694398">
    <property type="component" value="Unassembled WGS sequence"/>
</dbReference>
<evidence type="ECO:0000313" key="6">
    <source>
        <dbReference type="Ensembl" id="ENSCLAP00000011911.1"/>
    </source>
</evidence>
<keyword evidence="2 4" id="KW-0175">Coiled coil</keyword>
<feature type="coiled-coil region" evidence="4">
    <location>
        <begin position="117"/>
        <end position="190"/>
    </location>
</feature>
<reference evidence="6" key="2">
    <citation type="submission" date="2025-09" db="UniProtKB">
        <authorList>
            <consortium name="Ensembl"/>
        </authorList>
    </citation>
    <scope>IDENTIFICATION</scope>
</reference>